<dbReference type="Proteomes" id="UP000526408">
    <property type="component" value="Unassembled WGS sequence"/>
</dbReference>
<organism evidence="1 2">
    <name type="scientific">Roseicyclus persicicus</name>
    <dbReference type="NCBI Taxonomy" id="2650661"/>
    <lineage>
        <taxon>Bacteria</taxon>
        <taxon>Pseudomonadati</taxon>
        <taxon>Pseudomonadota</taxon>
        <taxon>Alphaproteobacteria</taxon>
        <taxon>Rhodobacterales</taxon>
        <taxon>Roseobacteraceae</taxon>
        <taxon>Roseicyclus</taxon>
    </lineage>
</organism>
<comment type="caution">
    <text evidence="1">The sequence shown here is derived from an EMBL/GenBank/DDBJ whole genome shotgun (WGS) entry which is preliminary data.</text>
</comment>
<protein>
    <recommendedName>
        <fullName evidence="3">SRPBCC family protein</fullName>
    </recommendedName>
</protein>
<evidence type="ECO:0000313" key="1">
    <source>
        <dbReference type="EMBL" id="NKX42963.1"/>
    </source>
</evidence>
<proteinExistence type="predicted"/>
<accession>A0A7X6GVC1</accession>
<dbReference type="Gene3D" id="3.30.530.20">
    <property type="match status" value="1"/>
</dbReference>
<dbReference type="InterPro" id="IPR023393">
    <property type="entry name" value="START-like_dom_sf"/>
</dbReference>
<dbReference type="SUPFAM" id="SSF55961">
    <property type="entry name" value="Bet v1-like"/>
    <property type="match status" value="1"/>
</dbReference>
<evidence type="ECO:0008006" key="3">
    <source>
        <dbReference type="Google" id="ProtNLM"/>
    </source>
</evidence>
<gene>
    <name evidence="1" type="ORF">HCU73_00035</name>
</gene>
<dbReference type="EMBL" id="JAAZQQ010000001">
    <property type="protein sequence ID" value="NKX42963.1"/>
    <property type="molecule type" value="Genomic_DNA"/>
</dbReference>
<dbReference type="RefSeq" id="WP_168621369.1">
    <property type="nucleotide sequence ID" value="NZ_JAAZQQ010000001.1"/>
</dbReference>
<dbReference type="AlphaFoldDB" id="A0A7X6GVC1"/>
<reference evidence="1 2" key="1">
    <citation type="submission" date="2020-04" db="EMBL/GenBank/DDBJ databases">
        <authorList>
            <person name="Yoon J."/>
        </authorList>
    </citation>
    <scope>NUCLEOTIDE SEQUENCE [LARGE SCALE GENOMIC DNA]</scope>
    <source>
        <strain evidence="1 2">KMU-115</strain>
    </source>
</reference>
<evidence type="ECO:0000313" key="2">
    <source>
        <dbReference type="Proteomes" id="UP000526408"/>
    </source>
</evidence>
<keyword evidence="2" id="KW-1185">Reference proteome</keyword>
<sequence>MKFKVSEDVDAPQSMVWARFTDFSGFEEDARGRGATITRVGNWSTTAEGVEWRGEVTIRGMNRAVAAKVSRLVPQDLCLIESRIGGMDCAYEMAFVPLSADVTRVTLTLDLSAETMTARLLLQTLKLARGRVLQRLQGMIARQGNAAEAAYRRQARA</sequence>
<name>A0A7X6GVC1_9RHOB</name>